<feature type="non-terminal residue" evidence="3">
    <location>
        <position position="268"/>
    </location>
</feature>
<dbReference type="GO" id="GO:0003677">
    <property type="term" value="F:DNA binding"/>
    <property type="evidence" value="ECO:0007669"/>
    <property type="project" value="InterPro"/>
</dbReference>
<dbReference type="Pfam" id="PF13358">
    <property type="entry name" value="DDE_3"/>
    <property type="match status" value="1"/>
</dbReference>
<dbReference type="Gene3D" id="1.10.10.10">
    <property type="entry name" value="Winged helix-like DNA-binding domain superfamily/Winged helix DNA-binding domain"/>
    <property type="match status" value="1"/>
</dbReference>
<gene>
    <name evidence="3" type="ORF">B7463_g7528</name>
</gene>
<dbReference type="AlphaFoldDB" id="A0A3E2H613"/>
<evidence type="ECO:0000259" key="2">
    <source>
        <dbReference type="Pfam" id="PF13358"/>
    </source>
</evidence>
<dbReference type="OrthoDB" id="3556043at2759"/>
<dbReference type="InterPro" id="IPR036388">
    <property type="entry name" value="WH-like_DNA-bd_sf"/>
</dbReference>
<dbReference type="EMBL" id="NCSJ02000149">
    <property type="protein sequence ID" value="RFU28819.1"/>
    <property type="molecule type" value="Genomic_DNA"/>
</dbReference>
<evidence type="ECO:0000313" key="4">
    <source>
        <dbReference type="Proteomes" id="UP000258309"/>
    </source>
</evidence>
<name>A0A3E2H613_SCYLI</name>
<protein>
    <recommendedName>
        <fullName evidence="5">Tc1-like transposase DDE domain-containing protein</fullName>
    </recommendedName>
</protein>
<dbReference type="InterPro" id="IPR007889">
    <property type="entry name" value="HTH_Psq"/>
</dbReference>
<feature type="domain" description="HTH psq-type" evidence="1">
    <location>
        <begin position="29"/>
        <end position="57"/>
    </location>
</feature>
<feature type="domain" description="Tc1-like transposase DDE" evidence="2">
    <location>
        <begin position="137"/>
        <end position="214"/>
    </location>
</feature>
<dbReference type="InterPro" id="IPR009057">
    <property type="entry name" value="Homeodomain-like_sf"/>
</dbReference>
<dbReference type="PANTHER" id="PTHR46564:SF1">
    <property type="entry name" value="TRANSPOSASE"/>
    <property type="match status" value="1"/>
</dbReference>
<dbReference type="Pfam" id="PF04218">
    <property type="entry name" value="CENP-B_N"/>
    <property type="match status" value="1"/>
</dbReference>
<dbReference type="InterPro" id="IPR038717">
    <property type="entry name" value="Tc1-like_DDE_dom"/>
</dbReference>
<accession>A0A3E2H613</accession>
<organism evidence="3 4">
    <name type="scientific">Scytalidium lignicola</name>
    <name type="common">Hyphomycete</name>
    <dbReference type="NCBI Taxonomy" id="5539"/>
    <lineage>
        <taxon>Eukaryota</taxon>
        <taxon>Fungi</taxon>
        <taxon>Dikarya</taxon>
        <taxon>Ascomycota</taxon>
        <taxon>Pezizomycotina</taxon>
        <taxon>Leotiomycetes</taxon>
        <taxon>Leotiomycetes incertae sedis</taxon>
        <taxon>Scytalidium</taxon>
    </lineage>
</organism>
<evidence type="ECO:0000259" key="1">
    <source>
        <dbReference type="Pfam" id="PF04218"/>
    </source>
</evidence>
<evidence type="ECO:0008006" key="5">
    <source>
        <dbReference type="Google" id="ProtNLM"/>
    </source>
</evidence>
<comment type="caution">
    <text evidence="3">The sequence shown here is derived from an EMBL/GenBank/DDBJ whole genome shotgun (WGS) entry which is preliminary data.</text>
</comment>
<proteinExistence type="predicted"/>
<dbReference type="OMA" id="CLESMIR"/>
<keyword evidence="4" id="KW-1185">Reference proteome</keyword>
<reference evidence="3 4" key="1">
    <citation type="submission" date="2018-05" db="EMBL/GenBank/DDBJ databases">
        <title>Draft genome sequence of Scytalidium lignicola DSM 105466, a ubiquitous saprotrophic fungus.</title>
        <authorList>
            <person name="Buettner E."/>
            <person name="Gebauer A.M."/>
            <person name="Hofrichter M."/>
            <person name="Liers C."/>
            <person name="Kellner H."/>
        </authorList>
    </citation>
    <scope>NUCLEOTIDE SEQUENCE [LARGE SCALE GENOMIC DNA]</scope>
    <source>
        <strain evidence="3 4">DSM 105466</strain>
    </source>
</reference>
<evidence type="ECO:0000313" key="3">
    <source>
        <dbReference type="EMBL" id="RFU28819.1"/>
    </source>
</evidence>
<sequence>MATPRRVLSEINGNIIPYKDLSPYMRGKIMGKVEEGKSPAQIAKDLNIPDSTIRDTIFKDKLRNDGKSILRPGRPDKYSERFKRNLISFVRKEPKASMAKIRKHMSVKISNKAITRILDALNVGQAEQQNRHGVNQYTANSYLEVLEDQLLKIWEPGLIFMQDNALIHCANKTKKWFEDMAIPLTDWPPYSPDLNPIEHVWWHLKAKVLEIHPELKDLGSGEEAKKALEDALIEAWELVDDRIILACLESMIRRRDAVIAAKGWHTKY</sequence>
<dbReference type="SUPFAM" id="SSF46689">
    <property type="entry name" value="Homeodomain-like"/>
    <property type="match status" value="1"/>
</dbReference>
<dbReference type="STRING" id="5539.A0A3E2H613"/>
<dbReference type="Gene3D" id="3.30.420.10">
    <property type="entry name" value="Ribonuclease H-like superfamily/Ribonuclease H"/>
    <property type="match status" value="1"/>
</dbReference>
<dbReference type="PANTHER" id="PTHR46564">
    <property type="entry name" value="TRANSPOSASE"/>
    <property type="match status" value="1"/>
</dbReference>
<dbReference type="InterPro" id="IPR036397">
    <property type="entry name" value="RNaseH_sf"/>
</dbReference>
<dbReference type="Proteomes" id="UP000258309">
    <property type="component" value="Unassembled WGS sequence"/>
</dbReference>
<feature type="non-terminal residue" evidence="3">
    <location>
        <position position="1"/>
    </location>
</feature>